<dbReference type="EMBL" id="CP006704">
    <property type="protein sequence ID" value="AIJ47331.1"/>
    <property type="molecule type" value="Genomic_DNA"/>
</dbReference>
<feature type="domain" description="Cytochrome c" evidence="12">
    <location>
        <begin position="188"/>
        <end position="300"/>
    </location>
</feature>
<feature type="binding site" description="covalent" evidence="9">
    <location>
        <position position="353"/>
    </location>
    <ligand>
        <name>heme c</name>
        <dbReference type="ChEBI" id="CHEBI:61717"/>
        <label>3</label>
    </ligand>
</feature>
<evidence type="ECO:0000256" key="8">
    <source>
        <dbReference type="ARBA" id="ARBA00023136"/>
    </source>
</evidence>
<feature type="domain" description="Cytochrome c" evidence="12">
    <location>
        <begin position="42"/>
        <end position="145"/>
    </location>
</feature>
<dbReference type="InterPro" id="IPR014353">
    <property type="entry name" value="Membr-bd_ADH_cyt_c"/>
</dbReference>
<evidence type="ECO:0000313" key="13">
    <source>
        <dbReference type="EMBL" id="AIJ47331.1"/>
    </source>
</evidence>
<protein>
    <submittedName>
        <fullName evidence="13">Cytochrome C</fullName>
    </submittedName>
</protein>
<dbReference type="InterPro" id="IPR036909">
    <property type="entry name" value="Cyt_c-like_dom_sf"/>
</dbReference>
<evidence type="ECO:0000256" key="11">
    <source>
        <dbReference type="SAM" id="MobiDB-lite"/>
    </source>
</evidence>
<dbReference type="GO" id="GO:0009055">
    <property type="term" value="F:electron transfer activity"/>
    <property type="evidence" value="ECO:0007669"/>
    <property type="project" value="InterPro"/>
</dbReference>
<dbReference type="GO" id="GO:0005506">
    <property type="term" value="F:iron ion binding"/>
    <property type="evidence" value="ECO:0007669"/>
    <property type="project" value="InterPro"/>
</dbReference>
<dbReference type="HOGENOM" id="CLU_028594_0_0_4"/>
<keyword evidence="2" id="KW-1003">Cell membrane</keyword>
<feature type="domain" description="Cytochrome c" evidence="12">
    <location>
        <begin position="340"/>
        <end position="430"/>
    </location>
</feature>
<evidence type="ECO:0000256" key="2">
    <source>
        <dbReference type="ARBA" id="ARBA00022475"/>
    </source>
</evidence>
<evidence type="ECO:0000256" key="1">
    <source>
        <dbReference type="ARBA" id="ARBA00004236"/>
    </source>
</evidence>
<keyword evidence="5" id="KW-0732">Signal</keyword>
<feature type="binding site" description="covalent" evidence="9">
    <location>
        <position position="203"/>
    </location>
    <ligand>
        <name>heme c</name>
        <dbReference type="ChEBI" id="CHEBI:61717"/>
        <label>2</label>
    </ligand>
</feature>
<dbReference type="InterPro" id="IPR009056">
    <property type="entry name" value="Cyt_c-like_dom"/>
</dbReference>
<keyword evidence="4 10" id="KW-0479">Metal-binding</keyword>
<keyword evidence="6" id="KW-0677">Repeat</keyword>
<feature type="region of interest" description="Disordered" evidence="11">
    <location>
        <begin position="436"/>
        <end position="459"/>
    </location>
</feature>
<dbReference type="PANTHER" id="PTHR35008:SF8">
    <property type="entry name" value="ALCOHOL DEHYDROGENASE CYTOCHROME C SUBUNIT"/>
    <property type="match status" value="1"/>
</dbReference>
<evidence type="ECO:0000256" key="3">
    <source>
        <dbReference type="ARBA" id="ARBA00022617"/>
    </source>
</evidence>
<dbReference type="AlphaFoldDB" id="A0A076PRJ9"/>
<evidence type="ECO:0000256" key="5">
    <source>
        <dbReference type="ARBA" id="ARBA00022729"/>
    </source>
</evidence>
<feature type="binding site" description="covalent" evidence="9">
    <location>
        <position position="59"/>
    </location>
    <ligand>
        <name>heme c</name>
        <dbReference type="ChEBI" id="CHEBI:61717"/>
        <label>1</label>
    </ligand>
</feature>
<keyword evidence="7 10" id="KW-0408">Iron</keyword>
<feature type="binding site" description="covalent" evidence="9">
    <location>
        <position position="56"/>
    </location>
    <ligand>
        <name>heme c</name>
        <dbReference type="ChEBI" id="CHEBI:61717"/>
        <label>1</label>
    </ligand>
</feature>
<dbReference type="PIRSF" id="PIRSF000018">
    <property type="entry name" value="Mb_ADH_cyt_c"/>
    <property type="match status" value="1"/>
</dbReference>
<sequence length="459" mass="49148">MKKILSILIALIVLGVLAALALIYLPFKPTPANEALAADWKAEAGRGEYVMRASDCMACHTAKGGEPMAGGRGIESPMGTIWSSNITPDKETGIGSWTLDQFRAAMVDGIGGHGQQLYPAMPYENYRFMKESDIRALFDYLQTEVKPVRNEVQATSLSFPFNMRFGIRAWNWLALSGEAEFKPMAGDDQQIRGQYLVEGAGHCAACHSPRTAFMAQNGTRLSDSSFLTGGMVDDWSAPALRGKDSRVQQWTTEQVAAYLATGRNAHAVANGEMALVVEHSMQYMTDADLNAMAKFLKTMDGQAADAAPEKVATPGPRSTAVAKADGAGEATAKLLKSASPDMPLGARLYLDNCAACHFVSGKGAPEIFPELQGNAMVLGKDASPLVSVILKGASSPATDRRPMHLVMQGYADRLTDGEVAALASFVRKGWGNQASDVSESQVSKVRQHVQADAAPQRAQ</sequence>
<gene>
    <name evidence="13" type="ORF">O987_16075</name>
</gene>
<dbReference type="Pfam" id="PF00034">
    <property type="entry name" value="Cytochrom_C"/>
    <property type="match status" value="3"/>
</dbReference>
<dbReference type="PANTHER" id="PTHR35008">
    <property type="entry name" value="BLL4482 PROTEIN-RELATED"/>
    <property type="match status" value="1"/>
</dbReference>
<accession>A0A076PRJ9</accession>
<dbReference type="RefSeq" id="WP_019042876.1">
    <property type="nucleotide sequence ID" value="NZ_CP006704.1"/>
</dbReference>
<evidence type="ECO:0000256" key="9">
    <source>
        <dbReference type="PIRSR" id="PIRSR000018-50"/>
    </source>
</evidence>
<comment type="cofactor">
    <cofactor evidence="9">
        <name>heme c</name>
        <dbReference type="ChEBI" id="CHEBI:61717"/>
    </cofactor>
    <text evidence="9">Binds 3 heme c groups covalently per subunit.</text>
</comment>
<evidence type="ECO:0000256" key="4">
    <source>
        <dbReference type="ARBA" id="ARBA00022723"/>
    </source>
</evidence>
<dbReference type="GO" id="GO:0016614">
    <property type="term" value="F:oxidoreductase activity, acting on CH-OH group of donors"/>
    <property type="evidence" value="ECO:0007669"/>
    <property type="project" value="InterPro"/>
</dbReference>
<dbReference type="GO" id="GO:0005886">
    <property type="term" value="C:plasma membrane"/>
    <property type="evidence" value="ECO:0007669"/>
    <property type="project" value="UniProtKB-SubCell"/>
</dbReference>
<dbReference type="Gene3D" id="1.10.760.10">
    <property type="entry name" value="Cytochrome c-like domain"/>
    <property type="match status" value="3"/>
</dbReference>
<reference evidence="13 14" key="1">
    <citation type="journal article" date="2014" name="Genome Announc.">
        <title>Complete Genome Sequence of Polychlorinated Biphenyl Degrader Comamonas testosteroni TK102 (NBRC 109938).</title>
        <authorList>
            <person name="Fukuda K."/>
            <person name="Hosoyama A."/>
            <person name="Tsuchikane K."/>
            <person name="Ohji S."/>
            <person name="Yamazoe A."/>
            <person name="Fujita N."/>
            <person name="Shintani M."/>
            <person name="Kimbara K."/>
        </authorList>
    </citation>
    <scope>NUCLEOTIDE SEQUENCE [LARGE SCALE GENOMIC DNA]</scope>
    <source>
        <strain evidence="13">TK102</strain>
    </source>
</reference>
<feature type="binding site" description="covalent" evidence="9">
    <location>
        <position position="356"/>
    </location>
    <ligand>
        <name>heme c</name>
        <dbReference type="ChEBI" id="CHEBI:61717"/>
        <label>3</label>
    </ligand>
</feature>
<dbReference type="PROSITE" id="PS51007">
    <property type="entry name" value="CYTC"/>
    <property type="match status" value="3"/>
</dbReference>
<name>A0A076PRJ9_COMTE</name>
<feature type="binding site" description="axial binding residue" evidence="10">
    <location>
        <position position="207"/>
    </location>
    <ligand>
        <name>heme c</name>
        <dbReference type="ChEBI" id="CHEBI:61717"/>
        <label>2</label>
    </ligand>
    <ligandPart>
        <name>Fe</name>
        <dbReference type="ChEBI" id="CHEBI:18248"/>
    </ligandPart>
</feature>
<dbReference type="InterPro" id="IPR051459">
    <property type="entry name" value="Cytochrome_c-type_DH"/>
</dbReference>
<organism evidence="13 14">
    <name type="scientific">Comamonas testosteroni TK102</name>
    <dbReference type="NCBI Taxonomy" id="1392005"/>
    <lineage>
        <taxon>Bacteria</taxon>
        <taxon>Pseudomonadati</taxon>
        <taxon>Pseudomonadota</taxon>
        <taxon>Betaproteobacteria</taxon>
        <taxon>Burkholderiales</taxon>
        <taxon>Comamonadaceae</taxon>
        <taxon>Comamonas</taxon>
    </lineage>
</organism>
<keyword evidence="3 9" id="KW-0349">Heme</keyword>
<feature type="binding site" description="axial binding residue" evidence="10">
    <location>
        <position position="60"/>
    </location>
    <ligand>
        <name>heme c</name>
        <dbReference type="ChEBI" id="CHEBI:61717"/>
        <label>1</label>
    </ligand>
    <ligandPart>
        <name>Fe</name>
        <dbReference type="ChEBI" id="CHEBI:18248"/>
    </ligandPart>
</feature>
<evidence type="ECO:0000313" key="14">
    <source>
        <dbReference type="Proteomes" id="UP000028782"/>
    </source>
</evidence>
<evidence type="ECO:0000256" key="10">
    <source>
        <dbReference type="PIRSR" id="PIRSR000018-51"/>
    </source>
</evidence>
<evidence type="ECO:0000256" key="6">
    <source>
        <dbReference type="ARBA" id="ARBA00022737"/>
    </source>
</evidence>
<feature type="binding site" description="covalent" evidence="9">
    <location>
        <position position="206"/>
    </location>
    <ligand>
        <name>heme c</name>
        <dbReference type="ChEBI" id="CHEBI:61717"/>
        <label>2</label>
    </ligand>
</feature>
<comment type="subcellular location">
    <subcellularLocation>
        <location evidence="1">Cell membrane</location>
    </subcellularLocation>
</comment>
<dbReference type="KEGG" id="ctes:O987_16075"/>
<evidence type="ECO:0000256" key="7">
    <source>
        <dbReference type="ARBA" id="ARBA00023004"/>
    </source>
</evidence>
<dbReference type="Proteomes" id="UP000028782">
    <property type="component" value="Chromosome"/>
</dbReference>
<feature type="binding site" description="axial binding residue" evidence="10">
    <location>
        <position position="357"/>
    </location>
    <ligand>
        <name>heme c</name>
        <dbReference type="ChEBI" id="CHEBI:61717"/>
        <label>3</label>
    </ligand>
    <ligandPart>
        <name>Fe</name>
        <dbReference type="ChEBI" id="CHEBI:18248"/>
    </ligandPart>
</feature>
<evidence type="ECO:0000259" key="12">
    <source>
        <dbReference type="PROSITE" id="PS51007"/>
    </source>
</evidence>
<dbReference type="SUPFAM" id="SSF46626">
    <property type="entry name" value="Cytochrome c"/>
    <property type="match status" value="3"/>
</dbReference>
<proteinExistence type="predicted"/>
<dbReference type="GO" id="GO:0020037">
    <property type="term" value="F:heme binding"/>
    <property type="evidence" value="ECO:0007669"/>
    <property type="project" value="InterPro"/>
</dbReference>
<keyword evidence="8" id="KW-0472">Membrane</keyword>